<dbReference type="RefSeq" id="WP_258812725.1">
    <property type="nucleotide sequence ID" value="NZ_JANUGU010000005.1"/>
</dbReference>
<name>A0ABT2CZY2_9BURK</name>
<dbReference type="PANTHER" id="PTHR39664:SF2">
    <property type="entry name" value="NUCLEIC ACID-BINDING PROTEIN, CONTAINING PIN DOMAIN-RELATED"/>
    <property type="match status" value="1"/>
</dbReference>
<reference evidence="2 3" key="1">
    <citation type="submission" date="2022-08" db="EMBL/GenBank/DDBJ databases">
        <title>Reclassification of Massilia species as members of the genera Telluria, Duganella, Pseudoduganella, Mokoshia gen. nov. and Zemynaea gen. nov. using orthogonal and non-orthogonal genome-based approaches.</title>
        <authorList>
            <person name="Bowman J.P."/>
        </authorList>
    </citation>
    <scope>NUCLEOTIDE SEQUENCE [LARGE SCALE GENOMIC DNA]</scope>
    <source>
        <strain evidence="2 3">JCM 31606</strain>
    </source>
</reference>
<evidence type="ECO:0000313" key="2">
    <source>
        <dbReference type="EMBL" id="MCS0659535.1"/>
    </source>
</evidence>
<evidence type="ECO:0000259" key="1">
    <source>
        <dbReference type="Pfam" id="PF01850"/>
    </source>
</evidence>
<gene>
    <name evidence="2" type="ORF">NX778_15805</name>
</gene>
<comment type="caution">
    <text evidence="2">The sequence shown here is derived from an EMBL/GenBank/DDBJ whole genome shotgun (WGS) entry which is preliminary data.</text>
</comment>
<dbReference type="InterPro" id="IPR029060">
    <property type="entry name" value="PIN-like_dom_sf"/>
</dbReference>
<sequence length="132" mass="14755">MIGLDTNVVIRYLVRDDEAAFQITKHLLQSTHKTQDKLLISFAVLLECEWVLRSSYRVSKQGVALLLGALLASGEVSFEDEAVVELALRDWQNTSADFADCVIFHAYVRTGCASIATFDRRAAVLPKARLLR</sequence>
<dbReference type="SUPFAM" id="SSF88723">
    <property type="entry name" value="PIN domain-like"/>
    <property type="match status" value="1"/>
</dbReference>
<dbReference type="EMBL" id="JANUGU010000005">
    <property type="protein sequence ID" value="MCS0659535.1"/>
    <property type="molecule type" value="Genomic_DNA"/>
</dbReference>
<keyword evidence="3" id="KW-1185">Reference proteome</keyword>
<dbReference type="InterPro" id="IPR002716">
    <property type="entry name" value="PIN_dom"/>
</dbReference>
<dbReference type="Proteomes" id="UP001204621">
    <property type="component" value="Unassembled WGS sequence"/>
</dbReference>
<dbReference type="Pfam" id="PF01850">
    <property type="entry name" value="PIN"/>
    <property type="match status" value="1"/>
</dbReference>
<dbReference type="Gene3D" id="3.40.50.1010">
    <property type="entry name" value="5'-nuclease"/>
    <property type="match status" value="1"/>
</dbReference>
<dbReference type="CDD" id="cd18683">
    <property type="entry name" value="PIN_VapC-like"/>
    <property type="match status" value="1"/>
</dbReference>
<protein>
    <submittedName>
        <fullName evidence="2">Type II toxin-antitoxin system VapC family toxin</fullName>
    </submittedName>
</protein>
<evidence type="ECO:0000313" key="3">
    <source>
        <dbReference type="Proteomes" id="UP001204621"/>
    </source>
</evidence>
<dbReference type="PANTHER" id="PTHR39664">
    <property type="match status" value="1"/>
</dbReference>
<feature type="domain" description="PIN" evidence="1">
    <location>
        <begin position="4"/>
        <end position="124"/>
    </location>
</feature>
<organism evidence="2 3">
    <name type="scientific">Massilia terrae</name>
    <dbReference type="NCBI Taxonomy" id="1811224"/>
    <lineage>
        <taxon>Bacteria</taxon>
        <taxon>Pseudomonadati</taxon>
        <taxon>Pseudomonadota</taxon>
        <taxon>Betaproteobacteria</taxon>
        <taxon>Burkholderiales</taxon>
        <taxon>Oxalobacteraceae</taxon>
        <taxon>Telluria group</taxon>
        <taxon>Massilia</taxon>
    </lineage>
</organism>
<accession>A0ABT2CZY2</accession>
<proteinExistence type="predicted"/>